<dbReference type="CDD" id="cd06462">
    <property type="entry name" value="Peptidase_S24_S26"/>
    <property type="match status" value="1"/>
</dbReference>
<name>A0ABX7K746_9PSED</name>
<protein>
    <submittedName>
        <fullName evidence="2">S26 family signal peptidase</fullName>
    </submittedName>
</protein>
<dbReference type="RefSeq" id="WP_052915341.1">
    <property type="nucleotide sequence ID" value="NZ_CP070507.1"/>
</dbReference>
<dbReference type="InterPro" id="IPR036286">
    <property type="entry name" value="LexA/Signal_pep-like_sf"/>
</dbReference>
<reference evidence="2 3" key="1">
    <citation type="submission" date="2021-02" db="EMBL/GenBank/DDBJ databases">
        <title>Genomic and phenotypic characterization of Pseudomonas hygromyciniae, a novel bacterial species discovered from a commercially purchased antibiotic vial.</title>
        <authorList>
            <person name="Turner T.L."/>
            <person name="Mitra S.D."/>
            <person name="Kochan T.J."/>
            <person name="Pincus N.B."/>
            <person name="Lebrun-Corbin M."/>
            <person name="Cheung B."/>
            <person name="Gatesy S.W."/>
            <person name="Afzal T."/>
            <person name="Ozer E.A."/>
            <person name="Hauser A.R."/>
        </authorList>
    </citation>
    <scope>NUCLEOTIDE SEQUENCE [LARGE SCALE GENOMIC DNA]</scope>
    <source>
        <strain evidence="2 3">SDM007</strain>
        <plasmid evidence="2 3">pSDM007</plasmid>
    </source>
</reference>
<geneLocation type="plasmid" evidence="2 3">
    <name>pSDM007</name>
</geneLocation>
<evidence type="ECO:0000259" key="1">
    <source>
        <dbReference type="Pfam" id="PF10502"/>
    </source>
</evidence>
<evidence type="ECO:0000313" key="3">
    <source>
        <dbReference type="Proteomes" id="UP000663249"/>
    </source>
</evidence>
<dbReference type="Pfam" id="PF10502">
    <property type="entry name" value="Peptidase_S26"/>
    <property type="match status" value="1"/>
</dbReference>
<dbReference type="SUPFAM" id="SSF51306">
    <property type="entry name" value="LexA/Signal peptidase"/>
    <property type="match status" value="1"/>
</dbReference>
<proteinExistence type="predicted"/>
<dbReference type="Gene3D" id="2.10.109.10">
    <property type="entry name" value="Umud Fragment, subunit A"/>
    <property type="match status" value="1"/>
</dbReference>
<accession>A0ABX7K746</accession>
<keyword evidence="3" id="KW-1185">Reference proteome</keyword>
<keyword evidence="2" id="KW-0614">Plasmid</keyword>
<sequence length="190" mass="20983">MALWNPFSIEAKVRRAMAKVERDRAPKRISATFLGKGLLYSAIVAGGVVLLASRYSIAIASQDSLCLPPYRLWIIDKTKSDLVRGEIYAFHSKGLSPIFDDGTIIVKVLEGMPGDLARVRLDETTINDVTVAQGLQVASQHGIDPGKYVREGVIGQGNYWFFGRTPDSFDSRYWGSASTDQIIGKAYPIW</sequence>
<evidence type="ECO:0000313" key="2">
    <source>
        <dbReference type="EMBL" id="QSB42457.1"/>
    </source>
</evidence>
<gene>
    <name evidence="2" type="ORF">JTY93_28235</name>
</gene>
<dbReference type="InterPro" id="IPR019533">
    <property type="entry name" value="Peptidase_S26"/>
</dbReference>
<dbReference type="Proteomes" id="UP000663249">
    <property type="component" value="Plasmid pSDM007"/>
</dbReference>
<feature type="domain" description="Peptidase S26" evidence="1">
    <location>
        <begin position="42"/>
        <end position="189"/>
    </location>
</feature>
<organism evidence="2 3">
    <name type="scientific">Pseudomonas hygromyciniae</name>
    <dbReference type="NCBI Taxonomy" id="2812000"/>
    <lineage>
        <taxon>Bacteria</taxon>
        <taxon>Pseudomonadati</taxon>
        <taxon>Pseudomonadota</taxon>
        <taxon>Gammaproteobacteria</taxon>
        <taxon>Pseudomonadales</taxon>
        <taxon>Pseudomonadaceae</taxon>
        <taxon>Pseudomonas</taxon>
    </lineage>
</organism>
<dbReference type="EMBL" id="CP070507">
    <property type="protein sequence ID" value="QSB42457.1"/>
    <property type="molecule type" value="Genomic_DNA"/>
</dbReference>